<keyword evidence="3" id="KW-0697">Rotamase</keyword>
<dbReference type="InterPro" id="IPR002130">
    <property type="entry name" value="Cyclophilin-type_PPIase_dom"/>
</dbReference>
<protein>
    <recommendedName>
        <fullName evidence="2">peptidylprolyl isomerase</fullName>
        <ecNumber evidence="2">5.2.1.8</ecNumber>
    </recommendedName>
</protein>
<evidence type="ECO:0000256" key="4">
    <source>
        <dbReference type="ARBA" id="ARBA00023235"/>
    </source>
</evidence>
<feature type="transmembrane region" description="Helical" evidence="5">
    <location>
        <begin position="21"/>
        <end position="46"/>
    </location>
</feature>
<keyword evidence="5" id="KW-0812">Transmembrane</keyword>
<gene>
    <name evidence="7" type="ORF">IAC39_05385</name>
</gene>
<evidence type="ECO:0000313" key="7">
    <source>
        <dbReference type="EMBL" id="HIT59121.1"/>
    </source>
</evidence>
<keyword evidence="5" id="KW-1133">Transmembrane helix</keyword>
<evidence type="ECO:0000256" key="1">
    <source>
        <dbReference type="ARBA" id="ARBA00002388"/>
    </source>
</evidence>
<feature type="domain" description="PPIase cyclophilin-type" evidence="6">
    <location>
        <begin position="71"/>
        <end position="257"/>
    </location>
</feature>
<evidence type="ECO:0000256" key="3">
    <source>
        <dbReference type="ARBA" id="ARBA00023110"/>
    </source>
</evidence>
<reference evidence="7" key="1">
    <citation type="submission" date="2020-10" db="EMBL/GenBank/DDBJ databases">
        <authorList>
            <person name="Gilroy R."/>
        </authorList>
    </citation>
    <scope>NUCLEOTIDE SEQUENCE</scope>
    <source>
        <strain evidence="7">CHK33-4379</strain>
    </source>
</reference>
<accession>A0A9D1KKI7</accession>
<dbReference type="GO" id="GO:0003755">
    <property type="term" value="F:peptidyl-prolyl cis-trans isomerase activity"/>
    <property type="evidence" value="ECO:0007669"/>
    <property type="project" value="UniProtKB-KW"/>
</dbReference>
<proteinExistence type="predicted"/>
<dbReference type="SUPFAM" id="SSF50891">
    <property type="entry name" value="Cyclophilin-like"/>
    <property type="match status" value="1"/>
</dbReference>
<reference evidence="7" key="2">
    <citation type="journal article" date="2021" name="PeerJ">
        <title>Extensive microbial diversity within the chicken gut microbiome revealed by metagenomics and culture.</title>
        <authorList>
            <person name="Gilroy R."/>
            <person name="Ravi A."/>
            <person name="Getino M."/>
            <person name="Pursley I."/>
            <person name="Horton D.L."/>
            <person name="Alikhan N.F."/>
            <person name="Baker D."/>
            <person name="Gharbi K."/>
            <person name="Hall N."/>
            <person name="Watson M."/>
            <person name="Adriaenssens E.M."/>
            <person name="Foster-Nyarko E."/>
            <person name="Jarju S."/>
            <person name="Secka A."/>
            <person name="Antonio M."/>
            <person name="Oren A."/>
            <person name="Chaudhuri R.R."/>
            <person name="La Ragione R."/>
            <person name="Hildebrand F."/>
            <person name="Pallen M.J."/>
        </authorList>
    </citation>
    <scope>NUCLEOTIDE SEQUENCE</scope>
    <source>
        <strain evidence="7">CHK33-4379</strain>
    </source>
</reference>
<evidence type="ECO:0000259" key="6">
    <source>
        <dbReference type="PROSITE" id="PS50072"/>
    </source>
</evidence>
<dbReference type="AlphaFoldDB" id="A0A9D1KKI7"/>
<dbReference type="EC" id="5.2.1.8" evidence="2"/>
<organism evidence="7 8">
    <name type="scientific">Candidatus Faeciplasma pullistercoris</name>
    <dbReference type="NCBI Taxonomy" id="2840800"/>
    <lineage>
        <taxon>Bacteria</taxon>
        <taxon>Bacillati</taxon>
        <taxon>Bacillota</taxon>
        <taxon>Clostridia</taxon>
        <taxon>Eubacteriales</taxon>
        <taxon>Oscillospiraceae</taxon>
        <taxon>Oscillospiraceae incertae sedis</taxon>
        <taxon>Candidatus Faeciplasma</taxon>
    </lineage>
</organism>
<evidence type="ECO:0000256" key="5">
    <source>
        <dbReference type="SAM" id="Phobius"/>
    </source>
</evidence>
<dbReference type="PANTHER" id="PTHR45625:SF4">
    <property type="entry name" value="PEPTIDYLPROLYL ISOMERASE DOMAIN AND WD REPEAT-CONTAINING PROTEIN 1"/>
    <property type="match status" value="1"/>
</dbReference>
<dbReference type="PANTHER" id="PTHR45625">
    <property type="entry name" value="PEPTIDYL-PROLYL CIS-TRANS ISOMERASE-RELATED"/>
    <property type="match status" value="1"/>
</dbReference>
<dbReference type="Gene3D" id="2.40.100.10">
    <property type="entry name" value="Cyclophilin-like"/>
    <property type="match status" value="1"/>
</dbReference>
<comment type="caution">
    <text evidence="7">The sequence shown here is derived from an EMBL/GenBank/DDBJ whole genome shotgun (WGS) entry which is preliminary data.</text>
</comment>
<evidence type="ECO:0000256" key="2">
    <source>
        <dbReference type="ARBA" id="ARBA00013194"/>
    </source>
</evidence>
<sequence length="264" mass="28928">MAEKLHRPLRGQGKNPFRSPAFAKYLGLSLVAIIMIIVFIAIIWLAGARQAGIPDEIDFIQLKTPEDSDPVVVFETNLGTIKAVLFPEDAPVYCEYFSELVNSGYYDGSYFCALVESAYALGGTKSPDPENAETPDSDTRSFAAEVSDRVWPIRGAIASFVGTKGIWPFDENCAGSSFIFINDIDDVYMDEDALKRAYGDSLGGVFSEYGGIPNFCGKYTIFAQVYDGWDVFDQILGAQALESSQPASDIIIEKAYLSTYGESK</sequence>
<comment type="function">
    <text evidence="1">PPIases accelerate the folding of proteins. It catalyzes the cis-trans isomerization of proline imidic peptide bonds in oligopeptides.</text>
</comment>
<name>A0A9D1KKI7_9FIRM</name>
<evidence type="ECO:0000313" key="8">
    <source>
        <dbReference type="Proteomes" id="UP000824136"/>
    </source>
</evidence>
<dbReference type="Pfam" id="PF00160">
    <property type="entry name" value="Pro_isomerase"/>
    <property type="match status" value="1"/>
</dbReference>
<dbReference type="Proteomes" id="UP000824136">
    <property type="component" value="Unassembled WGS sequence"/>
</dbReference>
<dbReference type="InterPro" id="IPR044666">
    <property type="entry name" value="Cyclophilin_A-like"/>
</dbReference>
<keyword evidence="5" id="KW-0472">Membrane</keyword>
<keyword evidence="4 7" id="KW-0413">Isomerase</keyword>
<dbReference type="PROSITE" id="PS50072">
    <property type="entry name" value="CSA_PPIASE_2"/>
    <property type="match status" value="1"/>
</dbReference>
<dbReference type="InterPro" id="IPR029000">
    <property type="entry name" value="Cyclophilin-like_dom_sf"/>
</dbReference>
<dbReference type="EMBL" id="DVLL01000020">
    <property type="protein sequence ID" value="HIT59121.1"/>
    <property type="molecule type" value="Genomic_DNA"/>
</dbReference>